<dbReference type="PANTHER" id="PTHR10566">
    <property type="entry name" value="CHAPERONE-ACTIVITY OF BC1 COMPLEX CABC1 -RELATED"/>
    <property type="match status" value="1"/>
</dbReference>
<proteinExistence type="inferred from homology"/>
<feature type="domain" description="ABC1 atypical kinase-like" evidence="2">
    <location>
        <begin position="78"/>
        <end position="153"/>
    </location>
</feature>
<dbReference type="AlphaFoldDB" id="A0A9Q0KSY6"/>
<dbReference type="InterPro" id="IPR050154">
    <property type="entry name" value="UbiB_kinase"/>
</dbReference>
<comment type="caution">
    <text evidence="3">The sequence shown here is derived from an EMBL/GenBank/DDBJ whole genome shotgun (WGS) entry which is preliminary data.</text>
</comment>
<evidence type="ECO:0000259" key="2">
    <source>
        <dbReference type="Pfam" id="PF03109"/>
    </source>
</evidence>
<dbReference type="OrthoDB" id="427480at2759"/>
<sequence>MDVHMTPKRLCFREAPLAIGLSGMDLFLADLKALEAYGSYFYHLSKIWSRPLPEVYNPEEIAEYFSCRPHLVALRLIEVYRGVMLGGSNVAVKVQRTDLLHVVVLDIYILWLGLVLQNVVKRKSDPWFYADELGRGLVEELDYTREAANAYEFLVFFLQATQMGKIDKP</sequence>
<dbReference type="PANTHER" id="PTHR10566:SF123">
    <property type="entry name" value="PROTEIN KINASE SUPERFAMILY PROTEIN"/>
    <property type="match status" value="1"/>
</dbReference>
<dbReference type="InterPro" id="IPR004147">
    <property type="entry name" value="ABC1_dom"/>
</dbReference>
<gene>
    <name evidence="3" type="ORF">NE237_001251</name>
</gene>
<dbReference type="EMBL" id="JAMYWD010000003">
    <property type="protein sequence ID" value="KAJ4976145.1"/>
    <property type="molecule type" value="Genomic_DNA"/>
</dbReference>
<accession>A0A9Q0KSY6</accession>
<dbReference type="Pfam" id="PF03109">
    <property type="entry name" value="ABC1"/>
    <property type="match status" value="1"/>
</dbReference>
<protein>
    <recommendedName>
        <fullName evidence="2">ABC1 atypical kinase-like domain-containing protein</fullName>
    </recommendedName>
</protein>
<dbReference type="Proteomes" id="UP001141806">
    <property type="component" value="Unassembled WGS sequence"/>
</dbReference>
<organism evidence="3 4">
    <name type="scientific">Protea cynaroides</name>
    <dbReference type="NCBI Taxonomy" id="273540"/>
    <lineage>
        <taxon>Eukaryota</taxon>
        <taxon>Viridiplantae</taxon>
        <taxon>Streptophyta</taxon>
        <taxon>Embryophyta</taxon>
        <taxon>Tracheophyta</taxon>
        <taxon>Spermatophyta</taxon>
        <taxon>Magnoliopsida</taxon>
        <taxon>Proteales</taxon>
        <taxon>Proteaceae</taxon>
        <taxon>Protea</taxon>
    </lineage>
</organism>
<comment type="similarity">
    <text evidence="1">Belongs to the protein kinase superfamily. ADCK protein kinase family.</text>
</comment>
<keyword evidence="4" id="KW-1185">Reference proteome</keyword>
<evidence type="ECO:0000313" key="4">
    <source>
        <dbReference type="Proteomes" id="UP001141806"/>
    </source>
</evidence>
<reference evidence="3" key="1">
    <citation type="journal article" date="2023" name="Plant J.">
        <title>The genome of the king protea, Protea cynaroides.</title>
        <authorList>
            <person name="Chang J."/>
            <person name="Duong T.A."/>
            <person name="Schoeman C."/>
            <person name="Ma X."/>
            <person name="Roodt D."/>
            <person name="Barker N."/>
            <person name="Li Z."/>
            <person name="Van de Peer Y."/>
            <person name="Mizrachi E."/>
        </authorList>
    </citation>
    <scope>NUCLEOTIDE SEQUENCE</scope>
    <source>
        <tissue evidence="3">Young leaves</tissue>
    </source>
</reference>
<evidence type="ECO:0000256" key="1">
    <source>
        <dbReference type="ARBA" id="ARBA00009670"/>
    </source>
</evidence>
<name>A0A9Q0KSY6_9MAGN</name>
<evidence type="ECO:0000313" key="3">
    <source>
        <dbReference type="EMBL" id="KAJ4976145.1"/>
    </source>
</evidence>